<comment type="domain">
    <text evidence="12">Has 2 endonuclease domains. The discontinuous RuvC-like domain cleaves the target DNA noncomplementary to crRNA while the HNH nuclease domain cleaves the target DNA complementary to crRNA.</text>
</comment>
<comment type="similarity">
    <text evidence="12">Belongs to the CRISPR-associated Cas9 family.</text>
</comment>
<evidence type="ECO:0000313" key="15">
    <source>
        <dbReference type="Proteomes" id="UP000516438"/>
    </source>
</evidence>
<dbReference type="InterPro" id="IPR036397">
    <property type="entry name" value="RNaseH_sf"/>
</dbReference>
<evidence type="ECO:0000256" key="2">
    <source>
        <dbReference type="ARBA" id="ARBA00022722"/>
    </source>
</evidence>
<organism evidence="14 15">
    <name type="scientific">Chryseobacterium manosquense</name>
    <dbReference type="NCBI Taxonomy" id="2754694"/>
    <lineage>
        <taxon>Bacteria</taxon>
        <taxon>Pseudomonadati</taxon>
        <taxon>Bacteroidota</taxon>
        <taxon>Flavobacteriia</taxon>
        <taxon>Flavobacteriales</taxon>
        <taxon>Weeksellaceae</taxon>
        <taxon>Chryseobacterium group</taxon>
        <taxon>Chryseobacterium</taxon>
    </lineage>
</organism>
<evidence type="ECO:0000259" key="13">
    <source>
        <dbReference type="PROSITE" id="PS51749"/>
    </source>
</evidence>
<dbReference type="GO" id="GO:0043571">
    <property type="term" value="P:maintenance of CRISPR repeat elements"/>
    <property type="evidence" value="ECO:0007669"/>
    <property type="project" value="UniProtKB-UniRule"/>
</dbReference>
<keyword evidence="6 12" id="KW-0460">Magnesium</keyword>
<feature type="binding site" evidence="12">
    <location>
        <position position="8"/>
    </location>
    <ligand>
        <name>Mg(2+)</name>
        <dbReference type="ChEBI" id="CHEBI:18420"/>
        <label>2</label>
    </ligand>
</feature>
<dbReference type="PROSITE" id="PS51749">
    <property type="entry name" value="HNH_CAS9"/>
    <property type="match status" value="1"/>
</dbReference>
<evidence type="ECO:0000256" key="4">
    <source>
        <dbReference type="ARBA" id="ARBA00022759"/>
    </source>
</evidence>
<dbReference type="Gene3D" id="3.30.420.10">
    <property type="entry name" value="Ribonuclease H-like superfamily/Ribonuclease H"/>
    <property type="match status" value="2"/>
</dbReference>
<evidence type="ECO:0000256" key="11">
    <source>
        <dbReference type="ARBA" id="ARBA00046380"/>
    </source>
</evidence>
<keyword evidence="4 12" id="KW-0255">Endonuclease</keyword>
<feature type="binding site" evidence="12">
    <location>
        <position position="8"/>
    </location>
    <ligand>
        <name>Mg(2+)</name>
        <dbReference type="ChEBI" id="CHEBI:18420"/>
        <label>1</label>
    </ligand>
</feature>
<evidence type="ECO:0000256" key="7">
    <source>
        <dbReference type="ARBA" id="ARBA00022884"/>
    </source>
</evidence>
<gene>
    <name evidence="12" type="primary">cas9</name>
    <name evidence="14" type="ORF">H0S70_12855</name>
</gene>
<comment type="subunit">
    <text evidence="11 12">Monomer. Binds crRNA and tracrRNA.</text>
</comment>
<accession>A0A7H1DW46</accession>
<dbReference type="Pfam" id="PF18541">
    <property type="entry name" value="RuvC_III"/>
    <property type="match status" value="1"/>
</dbReference>
<dbReference type="InterPro" id="IPR033114">
    <property type="entry name" value="HNH_CAS9"/>
</dbReference>
<dbReference type="InterPro" id="IPR003615">
    <property type="entry name" value="HNH_nuc"/>
</dbReference>
<dbReference type="Pfam" id="PF16593">
    <property type="entry name" value="Cas9-BH"/>
    <property type="match status" value="1"/>
</dbReference>
<comment type="function">
    <text evidence="12">CRISPR (clustered regularly interspaced short palindromic repeat) is an adaptive immune system that provides protection against mobile genetic elements (viruses, transposable elements and conjugative plasmids). CRISPR clusters contain spacers, sequences complementary to antecedent mobile elements, and target invading nucleic acids. CRISPR clusters are transcribed and processed into CRISPR RNA (crRNA). In type II CRISPR systems correct processing of pre-crRNA requires a trans-encoded small RNA (tracrRNA), endogenous ribonuclease 3 (rnc) and this protein. The tracrRNA serves as a guide for ribonuclease 3-aided processing of pre-crRNA. Subsequently Cas9/crRNA/tracrRNA endonucleolytically cleaves linear or circular dsDNA target complementary to the spacer; Cas9 is inactive in the absence of the 2 guide RNAs (gRNA). Cas9 recognizes the protospacer adjacent motif (PAM) in the CRISPR repeat sequences to help distinguish self versus nonself, as targets within the bacterial CRISPR locus do not have PAMs. PAM recognition is also required for catalytic activity.</text>
</comment>
<dbReference type="GO" id="GO:0004519">
    <property type="term" value="F:endonuclease activity"/>
    <property type="evidence" value="ECO:0007669"/>
    <property type="project" value="UniProtKB-UniRule"/>
</dbReference>
<feature type="active site" description="Proton acceptor for HNH nuclease domain" evidence="12">
    <location>
        <position position="863"/>
    </location>
</feature>
<evidence type="ECO:0000256" key="6">
    <source>
        <dbReference type="ARBA" id="ARBA00022842"/>
    </source>
</evidence>
<feature type="binding site" evidence="12">
    <location>
        <position position="1060"/>
    </location>
    <ligand>
        <name>Mg(2+)</name>
        <dbReference type="ChEBI" id="CHEBI:18420"/>
        <label>2</label>
    </ligand>
</feature>
<feature type="binding site" evidence="12">
    <location>
        <position position="745"/>
    </location>
    <ligand>
        <name>Mg(2+)</name>
        <dbReference type="ChEBI" id="CHEBI:18420"/>
        <label>1</label>
    </ligand>
</feature>
<evidence type="ECO:0000256" key="3">
    <source>
        <dbReference type="ARBA" id="ARBA00022723"/>
    </source>
</evidence>
<keyword evidence="15" id="KW-1185">Reference proteome</keyword>
<feature type="active site" description="For RuvC-like nuclease domain" evidence="12">
    <location>
        <position position="8"/>
    </location>
</feature>
<keyword evidence="8 12" id="KW-0051">Antiviral defense</keyword>
<evidence type="ECO:0000256" key="10">
    <source>
        <dbReference type="ARBA" id="ARBA00023211"/>
    </source>
</evidence>
<dbReference type="KEGG" id="cmaq:H0S70_12855"/>
<keyword evidence="5 12" id="KW-0378">Hydrolase</keyword>
<evidence type="ECO:0000256" key="1">
    <source>
        <dbReference type="ARBA" id="ARBA00001946"/>
    </source>
</evidence>
<dbReference type="HAMAP" id="MF_01480">
    <property type="entry name" value="Cas9"/>
    <property type="match status" value="1"/>
</dbReference>
<feature type="binding site" evidence="12">
    <location>
        <position position="741"/>
    </location>
    <ligand>
        <name>Mg(2+)</name>
        <dbReference type="ChEBI" id="CHEBI:18420"/>
        <label>1</label>
    </ligand>
</feature>
<dbReference type="GO" id="GO:0046872">
    <property type="term" value="F:metal ion binding"/>
    <property type="evidence" value="ECO:0007669"/>
    <property type="project" value="UniProtKB-UniRule"/>
</dbReference>
<proteinExistence type="inferred from homology"/>
<evidence type="ECO:0000256" key="9">
    <source>
        <dbReference type="ARBA" id="ARBA00023125"/>
    </source>
</evidence>
<evidence type="ECO:0000256" key="5">
    <source>
        <dbReference type="ARBA" id="ARBA00022801"/>
    </source>
</evidence>
<dbReference type="GO" id="GO:0003677">
    <property type="term" value="F:DNA binding"/>
    <property type="evidence" value="ECO:0007669"/>
    <property type="project" value="UniProtKB-UniRule"/>
</dbReference>
<reference evidence="14 15" key="1">
    <citation type="submission" date="2020-07" db="EMBL/GenBank/DDBJ databases">
        <title>Complete genome and description of Chryseobacterium manosquense strain Marseille-Q2069 sp. nov.</title>
        <authorList>
            <person name="Boxberger M."/>
        </authorList>
    </citation>
    <scope>NUCLEOTIDE SEQUENCE [LARGE SCALE GENOMIC DNA]</scope>
    <source>
        <strain evidence="14 15">Marseille-Q2069</strain>
    </source>
</reference>
<dbReference type="InterPro" id="IPR032239">
    <property type="entry name" value="Cas9-BH"/>
</dbReference>
<dbReference type="RefSeq" id="WP_188321070.1">
    <property type="nucleotide sequence ID" value="NZ_CP060203.1"/>
</dbReference>
<dbReference type="InterPro" id="IPR028629">
    <property type="entry name" value="Cas9"/>
</dbReference>
<keyword evidence="2 12" id="KW-0540">Nuclease</keyword>
<evidence type="ECO:0000256" key="12">
    <source>
        <dbReference type="HAMAP-Rule" id="MF_01480"/>
    </source>
</evidence>
<keyword evidence="3 12" id="KW-0479">Metal-binding</keyword>
<dbReference type="Pfam" id="PF13395">
    <property type="entry name" value="HNH_4"/>
    <property type="match status" value="1"/>
</dbReference>
<protein>
    <recommendedName>
        <fullName evidence="12">CRISPR-associated endonuclease Cas9</fullName>
        <ecNumber evidence="12">3.1.-.-</ecNumber>
    </recommendedName>
</protein>
<dbReference type="EMBL" id="CP060203">
    <property type="protein sequence ID" value="QNS41204.1"/>
    <property type="molecule type" value="Genomic_DNA"/>
</dbReference>
<dbReference type="GO" id="GO:0051607">
    <property type="term" value="P:defense response to virus"/>
    <property type="evidence" value="ECO:0007669"/>
    <property type="project" value="UniProtKB-UniRule"/>
</dbReference>
<comment type="cofactor">
    <cofactor evidence="1 12">
        <name>Mg(2+)</name>
        <dbReference type="ChEBI" id="CHEBI:18420"/>
    </cofactor>
</comment>
<dbReference type="GO" id="GO:0003723">
    <property type="term" value="F:RNA binding"/>
    <property type="evidence" value="ECO:0007669"/>
    <property type="project" value="UniProtKB-UniRule"/>
</dbReference>
<dbReference type="GO" id="GO:0016787">
    <property type="term" value="F:hydrolase activity"/>
    <property type="evidence" value="ECO:0007669"/>
    <property type="project" value="UniProtKB-KW"/>
</dbReference>
<name>A0A7H1DW46_9FLAO</name>
<dbReference type="EC" id="3.1.-.-" evidence="12"/>
<keyword evidence="9 12" id="KW-0238">DNA-binding</keyword>
<keyword evidence="7 12" id="KW-0694">RNA-binding</keyword>
<dbReference type="Proteomes" id="UP000516438">
    <property type="component" value="Chromosome"/>
</dbReference>
<keyword evidence="10" id="KW-0464">Manganese</keyword>
<evidence type="ECO:0000256" key="8">
    <source>
        <dbReference type="ARBA" id="ARBA00023118"/>
    </source>
</evidence>
<dbReference type="InterPro" id="IPR041383">
    <property type="entry name" value="RuvC_III"/>
</dbReference>
<sequence length="1439" mass="168408">MKRILGLDLGTNSIGWALIKQDFENKQGEILGMGSRIIPMSQDILGEFGKGNSVSQTAERTGYRGVRRLRERYLLRRERLHRVLNIIKFLPEHFANEIDFEKRFGKFKSDNEPKIAYNTDGFVFKNSFEEMLSDFKTHQPQILKNEKGEDKLVPYDWTIYYLRKKALSQKIEKEELAWILLNFNQKRGYYQLRGEEEEESPNKLVEFYSLKIVDVLADEPQKGKSDIWYSLVLENGWIYRRSSKTPLFDWKDKIRDFIVTTDLNDDGSIKKDKDGNEKRSFRAPAETDWTLVKKKTEQEIDNSHKTVGTYIYDTLLQNPKQKIKGKLVRTIERKFYKAELKQILEKQATFHPELQNVDLYNDCVRELYKNNDAHQLTLSKKDFVHLFLEDIIFYQRPLRSQKSSISNCTLEFKRYVDKDGVEHTQYLKAIPKSNPYYQEFRIWQWMYNLNIYRKDNDENVTQEFLNSYEDLDNLFKFLDERKEVDQKALLKFLLEQKDFKGKLLTAEIEKYRWNFVEGKAYPCNETKTMIATRLSKVENISDTFFTREIEQQIWHIIYSVNDKIEYEKALKSFARRHNLDEISFFEAFKKFPPFKSDYGSFSEKAIKKLLPLMRVGKYWSYDNIDEHSKARIDKIITGEYDENIKDKVREKAINLTTENHFQGLQLWLAQYIVYGRHSEASMIGKWNSADDLELFLKGFKQHSLRNPIVEQVITEALRVVKDIWVQYGKGAKDFFNEIHIELGREMKNTADDRKKITNQVTENENTNLRIKALLAEMMNDANVENVRPFSPMQQEILKIYEDGVLNSDIEIDDDILKISKTAQPSSSDLKRYKLWLEQGYKSPYTGQIIPLNKLFTPEYEIEHIIPQSRYFDDSFSNKIICEAAVNKLKDNYIGLAFIKQFHGTIVDCGFGKTVKIFEADEYEEFVKKHYAKNRSKKAKLLLEEIPEKMIARQMNDTRYISKYISGVLSNIVRVEDGTDEGVNSKNIVPGNGKITTTLKQDWGLNDVWNDLILPRFERMNQLTSSTDFTAWNENHQKFLPTVPIDLSKGFSKKRIDHRHHAMDALVIACATKEHVNLLNNQSAKSDTKRYDLKKKLMKFEKAVYTDAKTGKRIERDVPTKFLKPWENFTADARNSLENIIVSFKQNLRVINKATNYYEKYVEKDGISTKERVAQTGTNWAIRKPMHKETVSGKVNLPWVKLPKGKILTATRKSLDTSFDMKTIGSITDTGIQKILRNYLTAKGSSELAFSPEGIEDLNKNIREYNDGKDHQPITKVRVFEMGSKFQVGYSGNKKDKYVEAAKGTNLFFAVYEDEKGKRSYESVPLNIVIERQKQGLDVVDLKEEKDFYLSPNDLVYLPSGDELENSNNIDFENLSKQKKQNIYKVVSFTGNRLYVIPYYVSVAILNKVEYTQLNKIEFTKEKEICFKLKTDRLGNISKA</sequence>
<feature type="domain" description="HNH Cas9-type" evidence="13">
    <location>
        <begin position="782"/>
        <end position="964"/>
    </location>
</feature>
<evidence type="ECO:0000313" key="14">
    <source>
        <dbReference type="EMBL" id="QNS41204.1"/>
    </source>
</evidence>
<feature type="binding site" evidence="12">
    <location>
        <position position="745"/>
    </location>
    <ligand>
        <name>Mg(2+)</name>
        <dbReference type="ChEBI" id="CHEBI:18420"/>
        <label>2</label>
    </ligand>
</feature>
<dbReference type="NCBIfam" id="TIGR01865">
    <property type="entry name" value="cas_Csn1"/>
    <property type="match status" value="1"/>
</dbReference>